<dbReference type="AlphaFoldDB" id="A0A1X6PHW7"/>
<evidence type="ECO:0000313" key="3">
    <source>
        <dbReference type="Proteomes" id="UP000218209"/>
    </source>
</evidence>
<accession>A0A1X6PHW7</accession>
<feature type="compositionally biased region" description="Basic residues" evidence="1">
    <location>
        <begin position="163"/>
        <end position="173"/>
    </location>
</feature>
<feature type="compositionally biased region" description="Pro residues" evidence="1">
    <location>
        <begin position="50"/>
        <end position="64"/>
    </location>
</feature>
<dbReference type="EMBL" id="KV918775">
    <property type="protein sequence ID" value="OSX80474.1"/>
    <property type="molecule type" value="Genomic_DNA"/>
</dbReference>
<proteinExistence type="predicted"/>
<feature type="region of interest" description="Disordered" evidence="1">
    <location>
        <begin position="255"/>
        <end position="284"/>
    </location>
</feature>
<protein>
    <submittedName>
        <fullName evidence="2">Uncharacterized protein</fullName>
    </submittedName>
</protein>
<feature type="region of interest" description="Disordered" evidence="1">
    <location>
        <begin position="50"/>
        <end position="205"/>
    </location>
</feature>
<feature type="compositionally biased region" description="Low complexity" evidence="1">
    <location>
        <begin position="123"/>
        <end position="138"/>
    </location>
</feature>
<feature type="compositionally biased region" description="Pro residues" evidence="1">
    <location>
        <begin position="139"/>
        <end position="154"/>
    </location>
</feature>
<feature type="compositionally biased region" description="Basic residues" evidence="1">
    <location>
        <begin position="181"/>
        <end position="204"/>
    </location>
</feature>
<name>A0A1X6PHW7_PORUM</name>
<reference evidence="2 3" key="1">
    <citation type="submission" date="2017-03" db="EMBL/GenBank/DDBJ databases">
        <title>WGS assembly of Porphyra umbilicalis.</title>
        <authorList>
            <person name="Brawley S.H."/>
            <person name="Blouin N.A."/>
            <person name="Ficko-Blean E."/>
            <person name="Wheeler G.L."/>
            <person name="Lohr M."/>
            <person name="Goodson H.V."/>
            <person name="Jenkins J.W."/>
            <person name="Blaby-Haas C.E."/>
            <person name="Helliwell K.E."/>
            <person name="Chan C."/>
            <person name="Marriage T."/>
            <person name="Bhattacharya D."/>
            <person name="Klein A.S."/>
            <person name="Badis Y."/>
            <person name="Brodie J."/>
            <person name="Cao Y."/>
            <person name="Collen J."/>
            <person name="Dittami S.M."/>
            <person name="Gachon C.M."/>
            <person name="Green B.R."/>
            <person name="Karpowicz S."/>
            <person name="Kim J.W."/>
            <person name="Kudahl U."/>
            <person name="Lin S."/>
            <person name="Michel G."/>
            <person name="Mittag M."/>
            <person name="Olson B.J."/>
            <person name="Pangilinan J."/>
            <person name="Peng Y."/>
            <person name="Qiu H."/>
            <person name="Shu S."/>
            <person name="Singer J.T."/>
            <person name="Smith A.G."/>
            <person name="Sprecher B.N."/>
            <person name="Wagner V."/>
            <person name="Wang W."/>
            <person name="Wang Z.-Y."/>
            <person name="Yan J."/>
            <person name="Yarish C."/>
            <person name="Zoeuner-Riek S."/>
            <person name="Zhuang Y."/>
            <person name="Zou Y."/>
            <person name="Lindquist E.A."/>
            <person name="Grimwood J."/>
            <person name="Barry K."/>
            <person name="Rokhsar D.S."/>
            <person name="Schmutz J."/>
            <person name="Stiller J.W."/>
            <person name="Grossman A.R."/>
            <person name="Prochnik S.E."/>
        </authorList>
    </citation>
    <scope>NUCLEOTIDE SEQUENCE [LARGE SCALE GENOMIC DNA]</scope>
    <source>
        <strain evidence="2">4086291</strain>
    </source>
</reference>
<sequence>MACGVAPVPASLTTLLPRPPTHLDHPFPRLHFYRLHPVAMATPIMPPPHPRGWLPPPPRPPPPRGASWSPSPSPPSLPGGSRRTFPPLTLAARSWVTPQRPPPSTKNHRASSRASPLSKRSFPPSAAPSSGSPCRQAPSRPPPPPPPLPLPSPSAAPTAPVHPPRRVARRLHGRHGDGRGRPRRRGHRRRPRAAAPPRRARRPQHPVPVLGRRHCRAPAVDGGGGGGVGRPHCGHAQNDARLSAGGKVWDARRRRRRAPHGPLVHGDAQGQPRGRRRRHCAGGGGGAAARRLCVEGGGGVWELGRGADGGGRGRGCGHARQYGRARLCARRHRVAGGARGAAADY</sequence>
<feature type="region of interest" description="Disordered" evidence="1">
    <location>
        <begin position="1"/>
        <end position="20"/>
    </location>
</feature>
<keyword evidence="3" id="KW-1185">Reference proteome</keyword>
<evidence type="ECO:0000313" key="2">
    <source>
        <dbReference type="EMBL" id="OSX80474.1"/>
    </source>
</evidence>
<dbReference type="Proteomes" id="UP000218209">
    <property type="component" value="Unassembled WGS sequence"/>
</dbReference>
<evidence type="ECO:0000256" key="1">
    <source>
        <dbReference type="SAM" id="MobiDB-lite"/>
    </source>
</evidence>
<organism evidence="2 3">
    <name type="scientific">Porphyra umbilicalis</name>
    <name type="common">Purple laver</name>
    <name type="synonym">Red alga</name>
    <dbReference type="NCBI Taxonomy" id="2786"/>
    <lineage>
        <taxon>Eukaryota</taxon>
        <taxon>Rhodophyta</taxon>
        <taxon>Bangiophyceae</taxon>
        <taxon>Bangiales</taxon>
        <taxon>Bangiaceae</taxon>
        <taxon>Porphyra</taxon>
    </lineage>
</organism>
<gene>
    <name evidence="2" type="ORF">BU14_0052s0087</name>
</gene>